<evidence type="ECO:0000256" key="9">
    <source>
        <dbReference type="ARBA" id="ARBA00023136"/>
    </source>
</evidence>
<name>A0A9W7G6Y8_9STRA</name>
<dbReference type="EMBL" id="BRYA01000061">
    <property type="protein sequence ID" value="GMI35893.1"/>
    <property type="molecule type" value="Genomic_DNA"/>
</dbReference>
<keyword evidence="5" id="KW-0812">Transmembrane</keyword>
<evidence type="ECO:0000313" key="11">
    <source>
        <dbReference type="EMBL" id="GMI35893.1"/>
    </source>
</evidence>
<accession>A0A9W7G6Y8</accession>
<dbReference type="PANTHER" id="PTHR48062:SF52">
    <property type="entry name" value="RECEPTOR-LIKE PROTEIN 8-RELATED"/>
    <property type="match status" value="1"/>
</dbReference>
<evidence type="ECO:0000256" key="6">
    <source>
        <dbReference type="ARBA" id="ARBA00022729"/>
    </source>
</evidence>
<comment type="caution">
    <text evidence="11">The sequence shown here is derived from an EMBL/GenBank/DDBJ whole genome shotgun (WGS) entry which is preliminary data.</text>
</comment>
<comment type="similarity">
    <text evidence="2">Belongs to the RLP family.</text>
</comment>
<dbReference type="PANTHER" id="PTHR48062">
    <property type="entry name" value="RECEPTOR-LIKE PROTEIN 14"/>
    <property type="match status" value="1"/>
</dbReference>
<organism evidence="11 12">
    <name type="scientific">Triparma columacea</name>
    <dbReference type="NCBI Taxonomy" id="722753"/>
    <lineage>
        <taxon>Eukaryota</taxon>
        <taxon>Sar</taxon>
        <taxon>Stramenopiles</taxon>
        <taxon>Ochrophyta</taxon>
        <taxon>Bolidophyceae</taxon>
        <taxon>Parmales</taxon>
        <taxon>Triparmaceae</taxon>
        <taxon>Triparma</taxon>
    </lineage>
</organism>
<dbReference type="FunFam" id="3.80.10.10:FF:000383">
    <property type="entry name" value="Leucine-rich repeat receptor protein kinase EMS1"/>
    <property type="match status" value="1"/>
</dbReference>
<dbReference type="InterPro" id="IPR032675">
    <property type="entry name" value="LRR_dom_sf"/>
</dbReference>
<dbReference type="OrthoDB" id="205182at2759"/>
<dbReference type="SUPFAM" id="SSF52058">
    <property type="entry name" value="L domain-like"/>
    <property type="match status" value="1"/>
</dbReference>
<evidence type="ECO:0000256" key="2">
    <source>
        <dbReference type="ARBA" id="ARBA00009592"/>
    </source>
</evidence>
<dbReference type="InterPro" id="IPR051502">
    <property type="entry name" value="RLP_Defense_Trigger"/>
</dbReference>
<protein>
    <submittedName>
        <fullName evidence="11">Uncharacterized protein</fullName>
    </submittedName>
</protein>
<dbReference type="InterPro" id="IPR001611">
    <property type="entry name" value="Leu-rich_rpt"/>
</dbReference>
<comment type="subcellular location">
    <subcellularLocation>
        <location evidence="1">Cell membrane</location>
    </subcellularLocation>
    <subcellularLocation>
        <location evidence="10">Endomembrane system</location>
        <topology evidence="10">Single-pass membrane protein</topology>
    </subcellularLocation>
</comment>
<reference evidence="12" key="1">
    <citation type="journal article" date="2023" name="Commun. Biol.">
        <title>Genome analysis of Parmales, the sister group of diatoms, reveals the evolutionary specialization of diatoms from phago-mixotrophs to photoautotrophs.</title>
        <authorList>
            <person name="Ban H."/>
            <person name="Sato S."/>
            <person name="Yoshikawa S."/>
            <person name="Yamada K."/>
            <person name="Nakamura Y."/>
            <person name="Ichinomiya M."/>
            <person name="Sato N."/>
            <person name="Blanc-Mathieu R."/>
            <person name="Endo H."/>
            <person name="Kuwata A."/>
            <person name="Ogata H."/>
        </authorList>
    </citation>
    <scope>NUCLEOTIDE SEQUENCE [LARGE SCALE GENOMIC DNA]</scope>
</reference>
<evidence type="ECO:0000256" key="8">
    <source>
        <dbReference type="ARBA" id="ARBA00022989"/>
    </source>
</evidence>
<keyword evidence="6" id="KW-0732">Signal</keyword>
<keyword evidence="8" id="KW-1133">Transmembrane helix</keyword>
<keyword evidence="9" id="KW-0472">Membrane</keyword>
<keyword evidence="3" id="KW-1003">Cell membrane</keyword>
<dbReference type="Gene3D" id="3.80.10.10">
    <property type="entry name" value="Ribonuclease Inhibitor"/>
    <property type="match status" value="1"/>
</dbReference>
<dbReference type="AlphaFoldDB" id="A0A9W7G6Y8"/>
<keyword evidence="4" id="KW-0433">Leucine-rich repeat</keyword>
<dbReference type="Pfam" id="PF13855">
    <property type="entry name" value="LRR_8"/>
    <property type="match status" value="1"/>
</dbReference>
<evidence type="ECO:0000256" key="1">
    <source>
        <dbReference type="ARBA" id="ARBA00004236"/>
    </source>
</evidence>
<evidence type="ECO:0000256" key="5">
    <source>
        <dbReference type="ARBA" id="ARBA00022692"/>
    </source>
</evidence>
<evidence type="ECO:0000256" key="4">
    <source>
        <dbReference type="ARBA" id="ARBA00022614"/>
    </source>
</evidence>
<dbReference type="GO" id="GO:0005886">
    <property type="term" value="C:plasma membrane"/>
    <property type="evidence" value="ECO:0007669"/>
    <property type="project" value="UniProtKB-SubCell"/>
</dbReference>
<keyword evidence="7" id="KW-0677">Repeat</keyword>
<dbReference type="GO" id="GO:0012505">
    <property type="term" value="C:endomembrane system"/>
    <property type="evidence" value="ECO:0007669"/>
    <property type="project" value="UniProtKB-SubCell"/>
</dbReference>
<evidence type="ECO:0000256" key="3">
    <source>
        <dbReference type="ARBA" id="ARBA00022475"/>
    </source>
</evidence>
<keyword evidence="12" id="KW-1185">Reference proteome</keyword>
<dbReference type="Proteomes" id="UP001165065">
    <property type="component" value="Unassembled WGS sequence"/>
</dbReference>
<evidence type="ECO:0000256" key="10">
    <source>
        <dbReference type="ARBA" id="ARBA00037847"/>
    </source>
</evidence>
<evidence type="ECO:0000256" key="7">
    <source>
        <dbReference type="ARBA" id="ARBA00022737"/>
    </source>
</evidence>
<sequence>MPVLPVPVCWPVSSTRPSESSRLEQEGEVVKELAKAFGKSLRWLYNLPEEEEGDFIEEEVDITKWNGIGVSDGKVVRIDWYDEDLTGVIPDFISKLNGLTYLFLGDNDISGDIPVSLGRLVNLRQLNLCRNRLTGSVPKSFKMLRKLEEMGLYNNDMESGTPGYLGGEGLREYLNGLGGGRNEGEGRFERRNKGNWRNWSKDVN</sequence>
<gene>
    <name evidence="11" type="ORF">TrCOL_g9847</name>
</gene>
<evidence type="ECO:0000313" key="12">
    <source>
        <dbReference type="Proteomes" id="UP001165065"/>
    </source>
</evidence>
<proteinExistence type="inferred from homology"/>